<dbReference type="EMBL" id="CAVMJV010000074">
    <property type="protein sequence ID" value="CAK5088775.1"/>
    <property type="molecule type" value="Genomic_DNA"/>
</dbReference>
<sequence>MNFSILAIFSFYFFAQLCVIACMEGNPGGKLPDKANFNEKHPGGKMRVKGTPVGKIEGQASFSGKPGGKFLDNMRIQHGNPALRAYHQDWQPYEAPHVGPITQEEINNYRRHQNVNQFPDLHAPPEGK</sequence>
<protein>
    <submittedName>
        <fullName evidence="1">Uncharacterized protein</fullName>
    </submittedName>
</protein>
<accession>A0ACB1ABJ1</accession>
<reference evidence="1" key="1">
    <citation type="submission" date="2023-11" db="EMBL/GenBank/DDBJ databases">
        <authorList>
            <person name="Poullet M."/>
        </authorList>
    </citation>
    <scope>NUCLEOTIDE SEQUENCE</scope>
    <source>
        <strain evidence="1">E1834</strain>
    </source>
</reference>
<proteinExistence type="predicted"/>
<keyword evidence="2" id="KW-1185">Reference proteome</keyword>
<evidence type="ECO:0000313" key="2">
    <source>
        <dbReference type="Proteomes" id="UP001497535"/>
    </source>
</evidence>
<dbReference type="Proteomes" id="UP001497535">
    <property type="component" value="Unassembled WGS sequence"/>
</dbReference>
<name>A0ACB1ABJ1_MELEN</name>
<organism evidence="1 2">
    <name type="scientific">Meloidogyne enterolobii</name>
    <name type="common">Root-knot nematode worm</name>
    <name type="synonym">Meloidogyne mayaguensis</name>
    <dbReference type="NCBI Taxonomy" id="390850"/>
    <lineage>
        <taxon>Eukaryota</taxon>
        <taxon>Metazoa</taxon>
        <taxon>Ecdysozoa</taxon>
        <taxon>Nematoda</taxon>
        <taxon>Chromadorea</taxon>
        <taxon>Rhabditida</taxon>
        <taxon>Tylenchina</taxon>
        <taxon>Tylenchomorpha</taxon>
        <taxon>Tylenchoidea</taxon>
        <taxon>Meloidogynidae</taxon>
        <taxon>Meloidogyninae</taxon>
        <taxon>Meloidogyne</taxon>
    </lineage>
</organism>
<comment type="caution">
    <text evidence="1">The sequence shown here is derived from an EMBL/GenBank/DDBJ whole genome shotgun (WGS) entry which is preliminary data.</text>
</comment>
<gene>
    <name evidence="1" type="ORF">MENTE1834_LOCUS36452</name>
</gene>
<evidence type="ECO:0000313" key="1">
    <source>
        <dbReference type="EMBL" id="CAK5088775.1"/>
    </source>
</evidence>